<evidence type="ECO:0000313" key="6">
    <source>
        <dbReference type="EMBL" id="MDU0807540.1"/>
    </source>
</evidence>
<name>A0ABU3TNZ6_9BACT</name>
<keyword evidence="4" id="KW-0663">Pyridoxal phosphate</keyword>
<dbReference type="SUPFAM" id="SSF53383">
    <property type="entry name" value="PLP-dependent transferases"/>
    <property type="match status" value="1"/>
</dbReference>
<dbReference type="Gene3D" id="3.40.640.10">
    <property type="entry name" value="Type I PLP-dependent aspartate aminotransferase-like (Major domain)"/>
    <property type="match status" value="1"/>
</dbReference>
<comment type="caution">
    <text evidence="6">The sequence shown here is derived from an EMBL/GenBank/DDBJ whole genome shotgun (WGS) entry which is preliminary data.</text>
</comment>
<keyword evidence="7" id="KW-1185">Reference proteome</keyword>
<dbReference type="EMBL" id="JAVNWW010000001">
    <property type="protein sequence ID" value="MDU0807540.1"/>
    <property type="molecule type" value="Genomic_DNA"/>
</dbReference>
<dbReference type="Gene3D" id="3.90.1150.10">
    <property type="entry name" value="Aspartate Aminotransferase, domain 1"/>
    <property type="match status" value="1"/>
</dbReference>
<evidence type="ECO:0000256" key="1">
    <source>
        <dbReference type="ARBA" id="ARBA00001933"/>
    </source>
</evidence>
<gene>
    <name evidence="6" type="ORF">PQG45_00670</name>
</gene>
<comment type="similarity">
    <text evidence="2">Belongs to the class-II pyridoxal-phosphate-dependent aminotransferase family. BioF subfamily.</text>
</comment>
<organism evidence="6 7">
    <name type="scientific">Aquirufa regiilacus</name>
    <dbReference type="NCBI Taxonomy" id="3024868"/>
    <lineage>
        <taxon>Bacteria</taxon>
        <taxon>Pseudomonadati</taxon>
        <taxon>Bacteroidota</taxon>
        <taxon>Cytophagia</taxon>
        <taxon>Cytophagales</taxon>
        <taxon>Flectobacillaceae</taxon>
        <taxon>Aquirufa</taxon>
    </lineage>
</organism>
<accession>A0ABU3TNZ6</accession>
<keyword evidence="3 6" id="KW-0808">Transferase</keyword>
<comment type="cofactor">
    <cofactor evidence="1">
        <name>pyridoxal 5'-phosphate</name>
        <dbReference type="ChEBI" id="CHEBI:597326"/>
    </cofactor>
</comment>
<dbReference type="InterPro" id="IPR015424">
    <property type="entry name" value="PyrdxlP-dep_Trfase"/>
</dbReference>
<dbReference type="InterPro" id="IPR015421">
    <property type="entry name" value="PyrdxlP-dep_Trfase_major"/>
</dbReference>
<dbReference type="GO" id="GO:0008710">
    <property type="term" value="F:8-amino-7-oxononanoate synthase activity"/>
    <property type="evidence" value="ECO:0007669"/>
    <property type="project" value="UniProtKB-EC"/>
</dbReference>
<reference evidence="6 7" key="1">
    <citation type="submission" date="2023-09" db="EMBL/GenBank/DDBJ databases">
        <title>Aquirufa genomes.</title>
        <authorList>
            <person name="Pitt A."/>
        </authorList>
    </citation>
    <scope>NUCLEOTIDE SEQUENCE [LARGE SCALE GENOMIC DNA]</scope>
    <source>
        <strain evidence="6 7">LEOWEIH-7C</strain>
    </source>
</reference>
<dbReference type="InterPro" id="IPR004839">
    <property type="entry name" value="Aminotransferase_I/II_large"/>
</dbReference>
<dbReference type="Pfam" id="PF00155">
    <property type="entry name" value="Aminotran_1_2"/>
    <property type="match status" value="1"/>
</dbReference>
<dbReference type="EC" id="2.3.1.47" evidence="6"/>
<feature type="domain" description="Aminotransferase class I/classII large" evidence="5">
    <location>
        <begin position="34"/>
        <end position="379"/>
    </location>
</feature>
<dbReference type="RefSeq" id="WP_316070080.1">
    <property type="nucleotide sequence ID" value="NZ_JAVNWW010000001.1"/>
</dbReference>
<keyword evidence="6" id="KW-0012">Acyltransferase</keyword>
<dbReference type="InterPro" id="IPR015422">
    <property type="entry name" value="PyrdxlP-dep_Trfase_small"/>
</dbReference>
<dbReference type="PANTHER" id="PTHR13693">
    <property type="entry name" value="CLASS II AMINOTRANSFERASE/8-AMINO-7-OXONONANOATE SYNTHASE"/>
    <property type="match status" value="1"/>
</dbReference>
<evidence type="ECO:0000259" key="5">
    <source>
        <dbReference type="Pfam" id="PF00155"/>
    </source>
</evidence>
<evidence type="ECO:0000256" key="3">
    <source>
        <dbReference type="ARBA" id="ARBA00022679"/>
    </source>
</evidence>
<sequence>MSNTNPANNRLINALSERKSAGLLRALVSVDQLADFCSNDYLGLAKNRELAKQIFEDIQIWLSAQDQNSPINGSTGSRLISGNHSYMEDFESKCAALHQAPAALLFSSGFEANLGLIASLTQKEHVIFCDKLLHASLIDGLRLSPAERRIFKHNDLTDLVHLLEQYPLETIKWVVVESIYSMDGDVAPLQELVALKATYNFELIVDEAHAGGVYGPNGAGLCVELGIQDSIFARVITFGKAWGNAGAVVLGSEELRTYLINFARPFIYSTAPTPHHVLSLHTAMSFVAKADAERISLLANIHHFRSLQTAAEWGDSQTAIQTFFVTGNEEVRAKAAKAQAAGFAVKPIVFPTVPKGKERIRITLTASTSQEAMQRLIHTLESNA</sequence>
<dbReference type="InterPro" id="IPR050087">
    <property type="entry name" value="AON_synthase_class-II"/>
</dbReference>
<protein>
    <submittedName>
        <fullName evidence="6">8-amino-7-oxononanoate synthase</fullName>
        <ecNumber evidence="6">2.3.1.47</ecNumber>
    </submittedName>
</protein>
<evidence type="ECO:0000313" key="7">
    <source>
        <dbReference type="Proteomes" id="UP001249959"/>
    </source>
</evidence>
<evidence type="ECO:0000256" key="4">
    <source>
        <dbReference type="ARBA" id="ARBA00022898"/>
    </source>
</evidence>
<dbReference type="PANTHER" id="PTHR13693:SF77">
    <property type="entry name" value="8-AMINO-7-OXONONANOATE SYNTHASE"/>
    <property type="match status" value="1"/>
</dbReference>
<evidence type="ECO:0000256" key="2">
    <source>
        <dbReference type="ARBA" id="ARBA00010008"/>
    </source>
</evidence>
<dbReference type="Proteomes" id="UP001249959">
    <property type="component" value="Unassembled WGS sequence"/>
</dbReference>
<proteinExistence type="inferred from homology"/>